<dbReference type="AlphaFoldDB" id="A0A4U3KRW4"/>
<keyword evidence="2" id="KW-0186">Copper</keyword>
<sequence length="114" mass="12536">MANPYSILKTCACLLCFVFLLIGCTSSPVKVTHRVSNVEIKQMQFQPASLTVQKGDTIVWINHDIVAHDVTEQAGKLWTSGPLAPGESWSLVVTKSADYYCSIHVVMKGKLIVQ</sequence>
<protein>
    <recommendedName>
        <fullName evidence="4">Blue (type 1) copper domain-containing protein</fullName>
    </recommendedName>
</protein>
<evidence type="ECO:0000256" key="2">
    <source>
        <dbReference type="ARBA" id="ARBA00023008"/>
    </source>
</evidence>
<keyword evidence="6" id="KW-1185">Reference proteome</keyword>
<evidence type="ECO:0000313" key="6">
    <source>
        <dbReference type="Proteomes" id="UP000305848"/>
    </source>
</evidence>
<dbReference type="RefSeq" id="WP_137263790.1">
    <property type="nucleotide sequence ID" value="NZ_SZQL01000025.1"/>
</dbReference>
<proteinExistence type="predicted"/>
<dbReference type="GO" id="GO:0005507">
    <property type="term" value="F:copper ion binding"/>
    <property type="evidence" value="ECO:0007669"/>
    <property type="project" value="InterPro"/>
</dbReference>
<dbReference type="Pfam" id="PF00127">
    <property type="entry name" value="Copper-bind"/>
    <property type="match status" value="1"/>
</dbReference>
<dbReference type="EMBL" id="SZQL01000025">
    <property type="protein sequence ID" value="TKK64991.1"/>
    <property type="molecule type" value="Genomic_DNA"/>
</dbReference>
<gene>
    <name evidence="5" type="ORF">FC093_21025</name>
</gene>
<feature type="chain" id="PRO_5020952661" description="Blue (type 1) copper domain-containing protein" evidence="3">
    <location>
        <begin position="28"/>
        <end position="114"/>
    </location>
</feature>
<dbReference type="GO" id="GO:0009055">
    <property type="term" value="F:electron transfer activity"/>
    <property type="evidence" value="ECO:0007669"/>
    <property type="project" value="InterPro"/>
</dbReference>
<dbReference type="InterPro" id="IPR008972">
    <property type="entry name" value="Cupredoxin"/>
</dbReference>
<dbReference type="InterPro" id="IPR052721">
    <property type="entry name" value="ET_Amicyanin"/>
</dbReference>
<feature type="domain" description="Blue (type 1) copper" evidence="4">
    <location>
        <begin position="37"/>
        <end position="114"/>
    </location>
</feature>
<dbReference type="PANTHER" id="PTHR36507">
    <property type="entry name" value="BLL1555 PROTEIN"/>
    <property type="match status" value="1"/>
</dbReference>
<evidence type="ECO:0000256" key="3">
    <source>
        <dbReference type="SAM" id="SignalP"/>
    </source>
</evidence>
<accession>A0A4U3KRW4</accession>
<evidence type="ECO:0000259" key="4">
    <source>
        <dbReference type="Pfam" id="PF00127"/>
    </source>
</evidence>
<dbReference type="Gene3D" id="2.60.40.420">
    <property type="entry name" value="Cupredoxins - blue copper proteins"/>
    <property type="match status" value="1"/>
</dbReference>
<dbReference type="SUPFAM" id="SSF49503">
    <property type="entry name" value="Cupredoxins"/>
    <property type="match status" value="1"/>
</dbReference>
<dbReference type="Proteomes" id="UP000305848">
    <property type="component" value="Unassembled WGS sequence"/>
</dbReference>
<dbReference type="PANTHER" id="PTHR36507:SF1">
    <property type="entry name" value="BLL1555 PROTEIN"/>
    <property type="match status" value="1"/>
</dbReference>
<keyword evidence="3" id="KW-0732">Signal</keyword>
<organism evidence="5 6">
    <name type="scientific">Ilyomonas limi</name>
    <dbReference type="NCBI Taxonomy" id="2575867"/>
    <lineage>
        <taxon>Bacteria</taxon>
        <taxon>Pseudomonadati</taxon>
        <taxon>Bacteroidota</taxon>
        <taxon>Chitinophagia</taxon>
        <taxon>Chitinophagales</taxon>
        <taxon>Chitinophagaceae</taxon>
        <taxon>Ilyomonas</taxon>
    </lineage>
</organism>
<evidence type="ECO:0000313" key="5">
    <source>
        <dbReference type="EMBL" id="TKK64991.1"/>
    </source>
</evidence>
<reference evidence="5 6" key="1">
    <citation type="submission" date="2019-05" db="EMBL/GenBank/DDBJ databases">
        <title>Panacibacter sp. strain 17mud1-8 Genome sequencing and assembly.</title>
        <authorList>
            <person name="Chhetri G."/>
        </authorList>
    </citation>
    <scope>NUCLEOTIDE SEQUENCE [LARGE SCALE GENOMIC DNA]</scope>
    <source>
        <strain evidence="5 6">17mud1-8</strain>
    </source>
</reference>
<feature type="signal peptide" evidence="3">
    <location>
        <begin position="1"/>
        <end position="27"/>
    </location>
</feature>
<keyword evidence="1" id="KW-0479">Metal-binding</keyword>
<name>A0A4U3KRW4_9BACT</name>
<dbReference type="OrthoDB" id="849076at2"/>
<evidence type="ECO:0000256" key="1">
    <source>
        <dbReference type="ARBA" id="ARBA00022723"/>
    </source>
</evidence>
<comment type="caution">
    <text evidence="5">The sequence shown here is derived from an EMBL/GenBank/DDBJ whole genome shotgun (WGS) entry which is preliminary data.</text>
</comment>
<dbReference type="InterPro" id="IPR000923">
    <property type="entry name" value="BlueCu_1"/>
</dbReference>